<protein>
    <recommendedName>
        <fullName evidence="1">Peptide hydrolase</fullName>
        <ecNumber evidence="1">3.4.-.-</ecNumber>
    </recommendedName>
</protein>
<accession>B5RTE4</accession>
<dbReference type="Gene3D" id="3.40.630.10">
    <property type="entry name" value="Zn peptidases"/>
    <property type="match status" value="1"/>
</dbReference>
<dbReference type="Gene3D" id="3.50.30.30">
    <property type="match status" value="1"/>
</dbReference>
<dbReference type="Proteomes" id="UP000000599">
    <property type="component" value="Chromosome D"/>
</dbReference>
<dbReference type="InterPro" id="IPR003137">
    <property type="entry name" value="PA_domain"/>
</dbReference>
<evidence type="ECO:0000259" key="5">
    <source>
        <dbReference type="Pfam" id="PF04389"/>
    </source>
</evidence>
<feature type="domain" description="Peptidase M28" evidence="5">
    <location>
        <begin position="412"/>
        <end position="591"/>
    </location>
</feature>
<dbReference type="InterPro" id="IPR007484">
    <property type="entry name" value="Peptidase_M28"/>
</dbReference>
<sequence>MVQLNRDSQNESDNETVPLLRSQLSEQLQQQQQPQTHDTSMDNEDVQSKYEEIRRELIEFSKRRFWWFCSLGVVAIIAMHLSFLPRTSLSRDFRRWHGQHLTKSDVKRNYLLFSSIGNTYNEVANEDYISWWLGNFTTINRKNNENLIGADNNELLSYVKKNFKHLGLETETHTYDVPNLQKPLSSSIELIDSKTGSSVYNASLFEPSFKTPAYNGFGFSGNATGEYIYVNEGTNEDFQLLLKNKIDPKNKIVIARSNISSYLSTSEKLQIAENYGAIGFIVYNDINDINDTNKYLKSAIQRDTVGFNFFDNSEAMVCPSIPSIPISFNSVKPILETFNSNVVNRDFSHWPFYPLIKTSPFKLEITTKFASEKNRKLTNVIGSLQGIIKDSEIIIGASRDSFTSSSPLSSHVILFEIMRNFRRLRKLGWKPLRTIKFVSWDGTHNGLLGSRSFTNDTNAFNSKQPVLCYINIDGDAVMGSRFKVDSNPMFNHVLKKISRFIPIPKNSTILKAQPNKGHRGSGDDNDHEDEEFTTLHKYWAKQDNISINNLLGESIKTSDALVFQNFLGVPSINIKFENDPVRDPAIHTPNSNYYSYDWLIKSKIDNDLLLHGSLIRYLGLLAVSLGEHEVIDMKTVSYFRKIGLYFDKFTTDSKPKLQDWSSKKVPLHLLEKSSLYSRLKNDVLDGKIKFSMLLEEIHSLLGDLVKHSLALDIYNDDIAQKLIEDFAWYNSLKKLKIYAQYKLANYRLSHFENALTLNNKDYQYMYDAKQEGLFNHVLYGVPEFSTRENNTYYSSRVNHSIFPYLYRSLKDDNFELTVKWIVTLYEKLHTVSNKIT</sequence>
<dbReference type="GeneID" id="8998480"/>
<dbReference type="PANTHER" id="PTHR10404:SF46">
    <property type="entry name" value="VACUOLAR PROTEIN SORTING-ASSOCIATED PROTEIN 70"/>
    <property type="match status" value="1"/>
</dbReference>
<keyword evidence="1" id="KW-0645">Protease</keyword>
<dbReference type="Pfam" id="PF04389">
    <property type="entry name" value="Peptidase_M28"/>
    <property type="match status" value="1"/>
</dbReference>
<dbReference type="EC" id="3.4.-.-" evidence="1"/>
<dbReference type="InParanoid" id="B5RTE4"/>
<evidence type="ECO:0000256" key="3">
    <source>
        <dbReference type="SAM" id="Phobius"/>
    </source>
</evidence>
<gene>
    <name evidence="6" type="ordered locus">DEHA2D07128g</name>
</gene>
<reference evidence="6 7" key="1">
    <citation type="journal article" date="2004" name="Nature">
        <title>Genome evolution in yeasts.</title>
        <authorList>
            <consortium name="Genolevures"/>
            <person name="Dujon B."/>
            <person name="Sherman D."/>
            <person name="Fischer G."/>
            <person name="Durrens P."/>
            <person name="Casaregola S."/>
            <person name="Lafontaine I."/>
            <person name="de Montigny J."/>
            <person name="Marck C."/>
            <person name="Neuveglise C."/>
            <person name="Talla E."/>
            <person name="Goffard N."/>
            <person name="Frangeul L."/>
            <person name="Aigle M."/>
            <person name="Anthouard V."/>
            <person name="Babour A."/>
            <person name="Barbe V."/>
            <person name="Barnay S."/>
            <person name="Blanchin S."/>
            <person name="Beckerich J.M."/>
            <person name="Beyne E."/>
            <person name="Bleykasten C."/>
            <person name="Boisrame A."/>
            <person name="Boyer J."/>
            <person name="Cattolico L."/>
            <person name="Confanioleri F."/>
            <person name="de Daruvar A."/>
            <person name="Despons L."/>
            <person name="Fabre E."/>
            <person name="Fairhead C."/>
            <person name="Ferry-Dumazet H."/>
            <person name="Groppi A."/>
            <person name="Hantraye F."/>
            <person name="Hennequin C."/>
            <person name="Jauniaux N."/>
            <person name="Joyet P."/>
            <person name="Kachouri R."/>
            <person name="Kerrest A."/>
            <person name="Koszul R."/>
            <person name="Lemaire M."/>
            <person name="Lesur I."/>
            <person name="Ma L."/>
            <person name="Muller H."/>
            <person name="Nicaud J.M."/>
            <person name="Nikolski M."/>
            <person name="Oztas S."/>
            <person name="Ozier-Kalogeropoulos O."/>
            <person name="Pellenz S."/>
            <person name="Potier S."/>
            <person name="Richard G.F."/>
            <person name="Straub M.L."/>
            <person name="Suleau A."/>
            <person name="Swennene D."/>
            <person name="Tekaia F."/>
            <person name="Wesolowski-Louvel M."/>
            <person name="Westhof E."/>
            <person name="Wirth B."/>
            <person name="Zeniou-Meyer M."/>
            <person name="Zivanovic I."/>
            <person name="Bolotin-Fukuhara M."/>
            <person name="Thierry A."/>
            <person name="Bouchier C."/>
            <person name="Caudron B."/>
            <person name="Scarpelli C."/>
            <person name="Gaillardin C."/>
            <person name="Weissenbach J."/>
            <person name="Wincker P."/>
            <person name="Souciet J.L."/>
        </authorList>
    </citation>
    <scope>NUCLEOTIDE SEQUENCE [LARGE SCALE GENOMIC DNA]</scope>
    <source>
        <strain evidence="7">ATCC 36239 / CBS 767 / BCRC 21394 / JCM 1990 / NBRC 0083 / IGC 2968</strain>
    </source>
</reference>
<name>B5RTE4_DEBHA</name>
<feature type="region of interest" description="Disordered" evidence="2">
    <location>
        <begin position="1"/>
        <end position="46"/>
    </location>
</feature>
<dbReference type="eggNOG" id="KOG2195">
    <property type="taxonomic scope" value="Eukaryota"/>
</dbReference>
<dbReference type="GO" id="GO:0046872">
    <property type="term" value="F:metal ion binding"/>
    <property type="evidence" value="ECO:0007669"/>
    <property type="project" value="UniProtKB-KW"/>
</dbReference>
<dbReference type="SUPFAM" id="SSF52025">
    <property type="entry name" value="PA domain"/>
    <property type="match status" value="1"/>
</dbReference>
<keyword evidence="7" id="KW-1185">Reference proteome</keyword>
<comment type="similarity">
    <text evidence="1">Belongs to the peptidase M28 family.</text>
</comment>
<feature type="transmembrane region" description="Helical" evidence="3">
    <location>
        <begin position="65"/>
        <end position="84"/>
    </location>
</feature>
<dbReference type="InterPro" id="IPR039373">
    <property type="entry name" value="Peptidase_M28B"/>
</dbReference>
<dbReference type="HOGENOM" id="CLU_005688_2_0_1"/>
<keyword evidence="3" id="KW-0472">Membrane</keyword>
<proteinExistence type="inferred from homology"/>
<dbReference type="SUPFAM" id="SSF53187">
    <property type="entry name" value="Zn-dependent exopeptidases"/>
    <property type="match status" value="1"/>
</dbReference>
<feature type="compositionally biased region" description="Low complexity" evidence="2">
    <location>
        <begin position="18"/>
        <end position="35"/>
    </location>
</feature>
<feature type="domain" description="PA" evidence="4">
    <location>
        <begin position="226"/>
        <end position="292"/>
    </location>
</feature>
<dbReference type="OMA" id="YYSYDWL"/>
<dbReference type="AlphaFoldDB" id="B5RTE4"/>
<dbReference type="GO" id="GO:0004180">
    <property type="term" value="F:carboxypeptidase activity"/>
    <property type="evidence" value="ECO:0007669"/>
    <property type="project" value="TreeGrafter"/>
</dbReference>
<keyword evidence="1" id="KW-0862">Zinc</keyword>
<evidence type="ECO:0000256" key="2">
    <source>
        <dbReference type="SAM" id="MobiDB-lite"/>
    </source>
</evidence>
<dbReference type="Pfam" id="PF02225">
    <property type="entry name" value="PA"/>
    <property type="match status" value="1"/>
</dbReference>
<keyword evidence="1" id="KW-0479">Metal-binding</keyword>
<keyword evidence="3" id="KW-0812">Transmembrane</keyword>
<evidence type="ECO:0000256" key="1">
    <source>
        <dbReference type="RuleBase" id="RU361240"/>
    </source>
</evidence>
<organism evidence="6 7">
    <name type="scientific">Debaryomyces hansenii (strain ATCC 36239 / CBS 767 / BCRC 21394 / JCM 1990 / NBRC 0083 / IGC 2968)</name>
    <name type="common">Yeast</name>
    <name type="synonym">Torulaspora hansenii</name>
    <dbReference type="NCBI Taxonomy" id="284592"/>
    <lineage>
        <taxon>Eukaryota</taxon>
        <taxon>Fungi</taxon>
        <taxon>Dikarya</taxon>
        <taxon>Ascomycota</taxon>
        <taxon>Saccharomycotina</taxon>
        <taxon>Pichiomycetes</taxon>
        <taxon>Debaryomycetaceae</taxon>
        <taxon>Debaryomyces</taxon>
    </lineage>
</organism>
<evidence type="ECO:0000313" key="6">
    <source>
        <dbReference type="EMBL" id="CAR65629.1"/>
    </source>
</evidence>
<keyword evidence="1" id="KW-0378">Hydrolase</keyword>
<dbReference type="RefSeq" id="XP_002770273.1">
    <property type="nucleotide sequence ID" value="XM_002770227.1"/>
</dbReference>
<dbReference type="GO" id="GO:0006508">
    <property type="term" value="P:proteolysis"/>
    <property type="evidence" value="ECO:0007669"/>
    <property type="project" value="UniProtKB-KW"/>
</dbReference>
<keyword evidence="3" id="KW-1133">Transmembrane helix</keyword>
<dbReference type="KEGG" id="dha:DEHA2D07128g"/>
<dbReference type="EMBL" id="CR382136">
    <property type="protein sequence ID" value="CAR65629.1"/>
    <property type="molecule type" value="Genomic_DNA"/>
</dbReference>
<evidence type="ECO:0000259" key="4">
    <source>
        <dbReference type="Pfam" id="PF02225"/>
    </source>
</evidence>
<dbReference type="PANTHER" id="PTHR10404">
    <property type="entry name" value="N-ACETYLATED-ALPHA-LINKED ACIDIC DIPEPTIDASE"/>
    <property type="match status" value="1"/>
</dbReference>
<dbReference type="InterPro" id="IPR046450">
    <property type="entry name" value="PA_dom_sf"/>
</dbReference>
<evidence type="ECO:0000313" key="7">
    <source>
        <dbReference type="Proteomes" id="UP000000599"/>
    </source>
</evidence>
<dbReference type="OrthoDB" id="5841748at2759"/>